<evidence type="ECO:0000313" key="11">
    <source>
        <dbReference type="Proteomes" id="UP000219182"/>
    </source>
</evidence>
<dbReference type="Gene3D" id="1.10.3720.10">
    <property type="entry name" value="MetI-like"/>
    <property type="match status" value="1"/>
</dbReference>
<dbReference type="RefSeq" id="WP_097571899.1">
    <property type="nucleotide sequence ID" value="NZ_NWQG01000012.1"/>
</dbReference>
<evidence type="ECO:0000256" key="4">
    <source>
        <dbReference type="ARBA" id="ARBA00022475"/>
    </source>
</evidence>
<dbReference type="SUPFAM" id="SSF161098">
    <property type="entry name" value="MetI-like"/>
    <property type="match status" value="1"/>
</dbReference>
<dbReference type="GO" id="GO:0055085">
    <property type="term" value="P:transmembrane transport"/>
    <property type="evidence" value="ECO:0007669"/>
    <property type="project" value="InterPro"/>
</dbReference>
<evidence type="ECO:0000256" key="3">
    <source>
        <dbReference type="ARBA" id="ARBA00022448"/>
    </source>
</evidence>
<evidence type="ECO:0000256" key="8">
    <source>
        <dbReference type="RuleBase" id="RU363032"/>
    </source>
</evidence>
<evidence type="ECO:0000256" key="2">
    <source>
        <dbReference type="ARBA" id="ARBA00007069"/>
    </source>
</evidence>
<dbReference type="InterPro" id="IPR035906">
    <property type="entry name" value="MetI-like_sf"/>
</dbReference>
<feature type="transmembrane region" description="Helical" evidence="8">
    <location>
        <begin position="220"/>
        <end position="243"/>
    </location>
</feature>
<evidence type="ECO:0000259" key="9">
    <source>
        <dbReference type="PROSITE" id="PS50928"/>
    </source>
</evidence>
<evidence type="ECO:0000256" key="6">
    <source>
        <dbReference type="ARBA" id="ARBA00022989"/>
    </source>
</evidence>
<dbReference type="GO" id="GO:0005886">
    <property type="term" value="C:plasma membrane"/>
    <property type="evidence" value="ECO:0007669"/>
    <property type="project" value="UniProtKB-SubCell"/>
</dbReference>
<reference evidence="10 11" key="1">
    <citation type="submission" date="2017-09" db="EMBL/GenBank/DDBJ databases">
        <title>Mesorhizobum sanjuanii sp. nov. isolated from nodules of Lotus tenuis in saline-alkaline lowlands of Flooding Pampa.</title>
        <authorList>
            <person name="Sannazzaro A.I."/>
            <person name="Torres Tejerizo G.A."/>
            <person name="Fontana F."/>
            <person name="Cumpa Velazquez L.M."/>
            <person name="Hansen L."/>
            <person name="Pistorio M."/>
            <person name="Estrella M.J."/>
        </authorList>
    </citation>
    <scope>NUCLEOTIDE SEQUENCE [LARGE SCALE GENOMIC DNA]</scope>
    <source>
        <strain evidence="10 11">BSA136</strain>
    </source>
</reference>
<feature type="transmembrane region" description="Helical" evidence="8">
    <location>
        <begin position="167"/>
        <end position="187"/>
    </location>
</feature>
<evidence type="ECO:0000256" key="1">
    <source>
        <dbReference type="ARBA" id="ARBA00004651"/>
    </source>
</evidence>
<evidence type="ECO:0000313" key="10">
    <source>
        <dbReference type="EMBL" id="PDQ22644.1"/>
    </source>
</evidence>
<feature type="transmembrane region" description="Helical" evidence="8">
    <location>
        <begin position="27"/>
        <end position="54"/>
    </location>
</feature>
<feature type="domain" description="ABC transmembrane type-1" evidence="9">
    <location>
        <begin position="79"/>
        <end position="285"/>
    </location>
</feature>
<dbReference type="EMBL" id="NWQG01000012">
    <property type="protein sequence ID" value="PDQ22644.1"/>
    <property type="molecule type" value="Genomic_DNA"/>
</dbReference>
<feature type="transmembrane region" description="Helical" evidence="8">
    <location>
        <begin position="194"/>
        <end position="214"/>
    </location>
</feature>
<keyword evidence="7 8" id="KW-0472">Membrane</keyword>
<feature type="transmembrane region" description="Helical" evidence="8">
    <location>
        <begin position="264"/>
        <end position="286"/>
    </location>
</feature>
<protein>
    <submittedName>
        <fullName evidence="10">ABC transporter permease</fullName>
    </submittedName>
</protein>
<keyword evidence="4" id="KW-1003">Cell membrane</keyword>
<evidence type="ECO:0000256" key="5">
    <source>
        <dbReference type="ARBA" id="ARBA00022692"/>
    </source>
</evidence>
<dbReference type="AlphaFoldDB" id="A0A2A6FLD7"/>
<keyword evidence="5 8" id="KW-0812">Transmembrane</keyword>
<comment type="subcellular location">
    <subcellularLocation>
        <location evidence="1 8">Cell membrane</location>
        <topology evidence="1 8">Multi-pass membrane protein</topology>
    </subcellularLocation>
</comment>
<organism evidence="10 11">
    <name type="scientific">Mesorhizobium sanjuanii</name>
    <dbReference type="NCBI Taxonomy" id="2037900"/>
    <lineage>
        <taxon>Bacteria</taxon>
        <taxon>Pseudomonadati</taxon>
        <taxon>Pseudomonadota</taxon>
        <taxon>Alphaproteobacteria</taxon>
        <taxon>Hyphomicrobiales</taxon>
        <taxon>Phyllobacteriaceae</taxon>
        <taxon>Mesorhizobium</taxon>
    </lineage>
</organism>
<feature type="transmembrane region" description="Helical" evidence="8">
    <location>
        <begin position="113"/>
        <end position="135"/>
    </location>
</feature>
<keyword evidence="6 8" id="KW-1133">Transmembrane helix</keyword>
<dbReference type="PANTHER" id="PTHR42929">
    <property type="entry name" value="INNER MEMBRANE ABC TRANSPORTER PERMEASE PROTEIN YDCU-RELATED-RELATED"/>
    <property type="match status" value="1"/>
</dbReference>
<gene>
    <name evidence="10" type="ORF">CN311_02805</name>
</gene>
<dbReference type="PANTHER" id="PTHR42929:SF5">
    <property type="entry name" value="ABC TRANSPORTER PERMEASE PROTEIN"/>
    <property type="match status" value="1"/>
</dbReference>
<comment type="caution">
    <text evidence="10">The sequence shown here is derived from an EMBL/GenBank/DDBJ whole genome shotgun (WGS) entry which is preliminary data.</text>
</comment>
<name>A0A2A6FLD7_9HYPH</name>
<sequence length="296" mass="31567">MSAASGGTASGNAVGLKSDARREGLSMLAITLPAVLLVALLVLLPMSWLSWLSFVDESGAFTLENYTRIFVSGAYIPIIINTFIISFVVTLLVSVLGYPIAYLMAQSSPRVTSFLLTAVLLPYWTPVLVRTYGWMAILQRNGPLNEALLALGVVNAPVQFLYQTSGAVIGMTQIMLPYLIIPVYIALRGVDKDYLRAAAGLGASPTVAFIRIYLPLSLPGFAAGVLLVFILSIGFYVVPALMGGGRVTMIAMRIERSVMVFPNWGAASALAIVLLVATLVLLAISVKLARLGGNLR</sequence>
<evidence type="ECO:0000256" key="7">
    <source>
        <dbReference type="ARBA" id="ARBA00023136"/>
    </source>
</evidence>
<keyword evidence="3 8" id="KW-0813">Transport</keyword>
<feature type="transmembrane region" description="Helical" evidence="8">
    <location>
        <begin position="74"/>
        <end position="101"/>
    </location>
</feature>
<dbReference type="Pfam" id="PF00528">
    <property type="entry name" value="BPD_transp_1"/>
    <property type="match status" value="1"/>
</dbReference>
<dbReference type="PROSITE" id="PS50928">
    <property type="entry name" value="ABC_TM1"/>
    <property type="match status" value="1"/>
</dbReference>
<accession>A0A2A6FLD7</accession>
<keyword evidence="11" id="KW-1185">Reference proteome</keyword>
<dbReference type="Proteomes" id="UP000219182">
    <property type="component" value="Unassembled WGS sequence"/>
</dbReference>
<comment type="similarity">
    <text evidence="2">Belongs to the binding-protein-dependent transport system permease family. CysTW subfamily.</text>
</comment>
<proteinExistence type="inferred from homology"/>
<dbReference type="CDD" id="cd06261">
    <property type="entry name" value="TM_PBP2"/>
    <property type="match status" value="1"/>
</dbReference>
<dbReference type="InterPro" id="IPR000515">
    <property type="entry name" value="MetI-like"/>
</dbReference>